<protein>
    <recommendedName>
        <fullName evidence="8">Geranylgeranyl transferase type II subunit beta</fullName>
    </recommendedName>
    <alternativeName>
        <fullName evidence="9">Type II protein geranyl-geranyltransferase subunit beta</fullName>
    </alternativeName>
</protein>
<dbReference type="GeneID" id="39977838"/>
<comment type="caution">
    <text evidence="11">The sequence shown here is derived from an EMBL/GenBank/DDBJ whole genome shotgun (WGS) entry which is preliminary data.</text>
</comment>
<evidence type="ECO:0000256" key="8">
    <source>
        <dbReference type="ARBA" id="ARBA00030816"/>
    </source>
</evidence>
<dbReference type="RefSeq" id="XP_028875396.1">
    <property type="nucleotide sequence ID" value="XM_029018059.1"/>
</dbReference>
<comment type="similarity">
    <text evidence="2">Belongs to the protein prenyltransferase subunit beta family.</text>
</comment>
<dbReference type="VEuPathDB" id="CryptoDB:cubi_01047"/>
<organism evidence="11 12">
    <name type="scientific">Cryptosporidium ubiquitum</name>
    <dbReference type="NCBI Taxonomy" id="857276"/>
    <lineage>
        <taxon>Eukaryota</taxon>
        <taxon>Sar</taxon>
        <taxon>Alveolata</taxon>
        <taxon>Apicomplexa</taxon>
        <taxon>Conoidasida</taxon>
        <taxon>Coccidia</taxon>
        <taxon>Eucoccidiorida</taxon>
        <taxon>Eimeriorina</taxon>
        <taxon>Cryptosporidiidae</taxon>
        <taxon>Cryptosporidium</taxon>
    </lineage>
</organism>
<dbReference type="OrthoDB" id="24893at2759"/>
<dbReference type="EMBL" id="LRBP01000012">
    <property type="protein sequence ID" value="OII74203.1"/>
    <property type="molecule type" value="Genomic_DNA"/>
</dbReference>
<evidence type="ECO:0000259" key="10">
    <source>
        <dbReference type="Pfam" id="PF00432"/>
    </source>
</evidence>
<dbReference type="SUPFAM" id="SSF48239">
    <property type="entry name" value="Terpenoid cyclases/Protein prenyltransferases"/>
    <property type="match status" value="1"/>
</dbReference>
<evidence type="ECO:0000256" key="1">
    <source>
        <dbReference type="ARBA" id="ARBA00001947"/>
    </source>
</evidence>
<reference evidence="11 12" key="1">
    <citation type="submission" date="2016-10" db="EMBL/GenBank/DDBJ databases">
        <title>Reductive evolution of mitochondrial metabolism and differential evolution of invasion-related proteins in Cryptosporidium.</title>
        <authorList>
            <person name="Liu S."/>
            <person name="Roellig D.M."/>
            <person name="Guo Y."/>
            <person name="Li N."/>
            <person name="Frace M.A."/>
            <person name="Tang K."/>
            <person name="Zhang L."/>
            <person name="Feng Y."/>
            <person name="Xiao L."/>
        </authorList>
    </citation>
    <scope>NUCLEOTIDE SEQUENCE [LARGE SCALE GENOMIC DNA]</scope>
    <source>
        <strain evidence="11">39726</strain>
    </source>
</reference>
<dbReference type="Pfam" id="PF00432">
    <property type="entry name" value="Prenyltrans"/>
    <property type="match status" value="1"/>
</dbReference>
<dbReference type="InterPro" id="IPR001330">
    <property type="entry name" value="Prenyltrans"/>
</dbReference>
<dbReference type="InterPro" id="IPR045089">
    <property type="entry name" value="PGGT1B-like"/>
</dbReference>
<evidence type="ECO:0000256" key="9">
    <source>
        <dbReference type="ARBA" id="ARBA00032766"/>
    </source>
</evidence>
<keyword evidence="6" id="KW-0677">Repeat</keyword>
<dbReference type="PANTHER" id="PTHR11774:SF11">
    <property type="entry name" value="GERANYLGERANYL TRANSFERASE TYPE-2 SUBUNIT BETA"/>
    <property type="match status" value="1"/>
</dbReference>
<evidence type="ECO:0000256" key="4">
    <source>
        <dbReference type="ARBA" id="ARBA00022679"/>
    </source>
</evidence>
<feature type="domain" description="Prenyltransferase alpha-alpha toroid" evidence="10">
    <location>
        <begin position="10"/>
        <end position="366"/>
    </location>
</feature>
<dbReference type="AlphaFoldDB" id="A0A1J4ML82"/>
<gene>
    <name evidence="11" type="ORF">cubi_01047</name>
</gene>
<keyword evidence="4 11" id="KW-0808">Transferase</keyword>
<comment type="cofactor">
    <cofactor evidence="1">
        <name>Zn(2+)</name>
        <dbReference type="ChEBI" id="CHEBI:29105"/>
    </cofactor>
</comment>
<evidence type="ECO:0000256" key="7">
    <source>
        <dbReference type="ARBA" id="ARBA00022833"/>
    </source>
</evidence>
<dbReference type="GO" id="GO:0046872">
    <property type="term" value="F:metal ion binding"/>
    <property type="evidence" value="ECO:0007669"/>
    <property type="project" value="UniProtKB-KW"/>
</dbReference>
<evidence type="ECO:0000256" key="2">
    <source>
        <dbReference type="ARBA" id="ARBA00010497"/>
    </source>
</evidence>
<keyword evidence="12" id="KW-1185">Reference proteome</keyword>
<evidence type="ECO:0000313" key="11">
    <source>
        <dbReference type="EMBL" id="OII74203.1"/>
    </source>
</evidence>
<name>A0A1J4ML82_9CRYT</name>
<evidence type="ECO:0000313" key="12">
    <source>
        <dbReference type="Proteomes" id="UP000186176"/>
    </source>
</evidence>
<dbReference type="GO" id="GO:0005968">
    <property type="term" value="C:Rab-protein geranylgeranyltransferase complex"/>
    <property type="evidence" value="ECO:0007669"/>
    <property type="project" value="TreeGrafter"/>
</dbReference>
<dbReference type="Proteomes" id="UP000186176">
    <property type="component" value="Unassembled WGS sequence"/>
</dbReference>
<dbReference type="Gene3D" id="1.50.10.20">
    <property type="match status" value="1"/>
</dbReference>
<keyword evidence="5" id="KW-0479">Metal-binding</keyword>
<dbReference type="InterPro" id="IPR008930">
    <property type="entry name" value="Terpenoid_cyclase/PrenylTrfase"/>
</dbReference>
<proteinExistence type="inferred from homology"/>
<evidence type="ECO:0000256" key="5">
    <source>
        <dbReference type="ARBA" id="ARBA00022723"/>
    </source>
</evidence>
<evidence type="ECO:0000256" key="3">
    <source>
        <dbReference type="ARBA" id="ARBA00022602"/>
    </source>
</evidence>
<accession>A0A1J4ML82</accession>
<dbReference type="GO" id="GO:0004663">
    <property type="term" value="F:Rab geranylgeranyltransferase activity"/>
    <property type="evidence" value="ECO:0007669"/>
    <property type="project" value="TreeGrafter"/>
</dbReference>
<keyword evidence="3" id="KW-0637">Prenyltransferase</keyword>
<evidence type="ECO:0000256" key="6">
    <source>
        <dbReference type="ARBA" id="ARBA00022737"/>
    </source>
</evidence>
<dbReference type="PANTHER" id="PTHR11774">
    <property type="entry name" value="GERANYLGERANYL TRANSFERASE TYPE BETA SUBUNIT"/>
    <property type="match status" value="1"/>
</dbReference>
<keyword evidence="7" id="KW-0862">Zinc</keyword>
<sequence length="396" mass="45559">MYNVIPKLNLELHKKYLVIVTSDALRNYESYKTQLSSVFIHGIYWVLCCSDLIKLSIFDELHVRNNFHDLLRKCKREVYIDSFSSKIYSANPLDFISPSILSVLSGIQINTIINNKILEENKYETNAFIKSLITLKDEKIYINNSKSCLNQLDIRFIYSTLLVYYLSNYPDLTQLESVFPISKLTELLVTMQNKDGGFGKRHKDESHAGYTFCAVASIAIIKKMTKNDSIYLLFNIERLIRWLLKRIIISESHEITESQSYCFNGRIGKKCDVCYSWWVIASLKIVESINTNKSMDYSLILNSNILKGLINGILCHQNNIYGGFQKAPFIIGSKDCSDPLHTFLSISALSLLFNSNLTQSNLEFCELKKLFKTLDPIIKIDPVFVLAEKYFNNIIS</sequence>